<feature type="compositionally biased region" description="Polar residues" evidence="3">
    <location>
        <begin position="263"/>
        <end position="273"/>
    </location>
</feature>
<proteinExistence type="predicted"/>
<dbReference type="EMBL" id="JAUJFL010000001">
    <property type="protein sequence ID" value="KAK2613759.1"/>
    <property type="molecule type" value="Genomic_DNA"/>
</dbReference>
<name>A0AAD9WA03_PHOAM</name>
<sequence length="817" mass="89924">MDDVITSIPPQPRRISLNSYPASPETALITFQLVTSKVLEVYGMDGTISDLVLAPFKDIVAQGNTAINNAVDSGDDDMLRAARVLVREGERALKKIEPVCQKSYEEYGPNFVNALMDDGNISELTEELNDVLYDFEDFVEADRFDANRFSELYVLSRKAAPRIIHIISRMKLESSPIQIQTTSPVNETISQHATSSLPYPEGPEADDQIQDAMRYVPKLDTSLEETQEAFRPSSVETPPPLPAKDPWSRTFHVSKHGLDRTTQRPGATSSSSGFAPGSDIQLVYNLSPTTAQASLSLPVVPPRSPARRSTSYNNNDQLIPPTDLSAAMARYRGTEGIIGSSPRLNTRPSTGSSTIVSSQSSISEYHRGRDSYLDVVSPVSAVNRDSTSAERDGQFLQVQPLFARPTAESSSLSTNNGLDIVANSVQYVPDGLIPVEDEIIESTPVPADSSIVLNSSFYHFRGFCQGSMEIIQGGLGIRRIKKQGLSGGFKEVAKCKSCPFELEWGAVERDLNKEPSENFKSAGIGFRLRFLSKSHISAKHVGDQIYGCLFCIQLGRTTHPSDATVFFSQKQIFNHLARHPRPLPHVPGLTVVESADIGPHANNYDLHFLNPPLKSHLATIMRDLAALPTATALQTYRSTPTSSVKRPTDGQEVVNFASGARILGIIFPEKYHGEWCLGWSDHQYAAFPADTIKLEEPRKSEIRLQGSSSMRAVSRWKFSVRDKSSEWLSFSKGEIITNIGWSHKEHWCWSGTNSKGKTGIFPRSHIEPGSLFEATIFTDRSSFVSHEKKAGVFSRISIRHRSSGSGGGGLSPQQSIY</sequence>
<feature type="region of interest" description="Disordered" evidence="3">
    <location>
        <begin position="224"/>
        <end position="276"/>
    </location>
</feature>
<feature type="domain" description="SH3" evidence="4">
    <location>
        <begin position="707"/>
        <end position="771"/>
    </location>
</feature>
<dbReference type="SUPFAM" id="SSF50044">
    <property type="entry name" value="SH3-domain"/>
    <property type="match status" value="1"/>
</dbReference>
<keyword evidence="1 2" id="KW-0728">SH3 domain</keyword>
<keyword evidence="6" id="KW-1185">Reference proteome</keyword>
<gene>
    <name evidence="5" type="ORF">N8I77_000649</name>
</gene>
<dbReference type="InterPro" id="IPR036028">
    <property type="entry name" value="SH3-like_dom_sf"/>
</dbReference>
<accession>A0AAD9WA03</accession>
<dbReference type="InterPro" id="IPR001452">
    <property type="entry name" value="SH3_domain"/>
</dbReference>
<organism evidence="5 6">
    <name type="scientific">Phomopsis amygdali</name>
    <name type="common">Fusicoccum amygdali</name>
    <dbReference type="NCBI Taxonomy" id="1214568"/>
    <lineage>
        <taxon>Eukaryota</taxon>
        <taxon>Fungi</taxon>
        <taxon>Dikarya</taxon>
        <taxon>Ascomycota</taxon>
        <taxon>Pezizomycotina</taxon>
        <taxon>Sordariomycetes</taxon>
        <taxon>Sordariomycetidae</taxon>
        <taxon>Diaporthales</taxon>
        <taxon>Diaporthaceae</taxon>
        <taxon>Diaporthe</taxon>
    </lineage>
</organism>
<reference evidence="5" key="1">
    <citation type="submission" date="2023-06" db="EMBL/GenBank/DDBJ databases">
        <authorList>
            <person name="Noh H."/>
        </authorList>
    </citation>
    <scope>NUCLEOTIDE SEQUENCE</scope>
    <source>
        <strain evidence="5">DUCC20226</strain>
    </source>
</reference>
<dbReference type="Proteomes" id="UP001265746">
    <property type="component" value="Unassembled WGS sequence"/>
</dbReference>
<evidence type="ECO:0000256" key="1">
    <source>
        <dbReference type="ARBA" id="ARBA00022443"/>
    </source>
</evidence>
<dbReference type="PROSITE" id="PS50002">
    <property type="entry name" value="SH3"/>
    <property type="match status" value="1"/>
</dbReference>
<feature type="region of interest" description="Disordered" evidence="3">
    <location>
        <begin position="337"/>
        <end position="361"/>
    </location>
</feature>
<protein>
    <recommendedName>
        <fullName evidence="4">SH3 domain-containing protein</fullName>
    </recommendedName>
</protein>
<dbReference type="AlphaFoldDB" id="A0AAD9WA03"/>
<evidence type="ECO:0000256" key="3">
    <source>
        <dbReference type="SAM" id="MobiDB-lite"/>
    </source>
</evidence>
<dbReference type="Pfam" id="PF14604">
    <property type="entry name" value="SH3_9"/>
    <property type="match status" value="1"/>
</dbReference>
<evidence type="ECO:0000313" key="6">
    <source>
        <dbReference type="Proteomes" id="UP001265746"/>
    </source>
</evidence>
<evidence type="ECO:0000256" key="2">
    <source>
        <dbReference type="PROSITE-ProRule" id="PRU00192"/>
    </source>
</evidence>
<dbReference type="Gene3D" id="2.30.30.40">
    <property type="entry name" value="SH3 Domains"/>
    <property type="match status" value="1"/>
</dbReference>
<comment type="caution">
    <text evidence="5">The sequence shown here is derived from an EMBL/GenBank/DDBJ whole genome shotgun (WGS) entry which is preliminary data.</text>
</comment>
<feature type="compositionally biased region" description="Low complexity" evidence="3">
    <location>
        <begin position="349"/>
        <end position="361"/>
    </location>
</feature>
<feature type="region of interest" description="Disordered" evidence="3">
    <location>
        <begin position="295"/>
        <end position="320"/>
    </location>
</feature>
<evidence type="ECO:0000313" key="5">
    <source>
        <dbReference type="EMBL" id="KAK2613759.1"/>
    </source>
</evidence>
<evidence type="ECO:0000259" key="4">
    <source>
        <dbReference type="PROSITE" id="PS50002"/>
    </source>
</evidence>